<name>A0AAF1B9W4_DAUCS</name>
<sequence length="131" mass="12882">MLSNPAWNEEQVLHKGFVVKHETQIQEKDVAIVKKPGGGGGRGGGGGGGRGGGGGGIRGGRRGVGGGGRGGGGGGIRGGRRGVGGGGRGGAGFVAGGVAGSHHHNHSDASCRVPHNYYKLLTTTVAIFYLF</sequence>
<evidence type="ECO:0000256" key="1">
    <source>
        <dbReference type="SAM" id="MobiDB-lite"/>
    </source>
</evidence>
<gene>
    <name evidence="2" type="ORF">DCAR_0728703</name>
</gene>
<feature type="region of interest" description="Disordered" evidence="1">
    <location>
        <begin position="32"/>
        <end position="87"/>
    </location>
</feature>
<evidence type="ECO:0000313" key="2">
    <source>
        <dbReference type="EMBL" id="WOH09247.1"/>
    </source>
</evidence>
<evidence type="ECO:0000313" key="3">
    <source>
        <dbReference type="Proteomes" id="UP000077755"/>
    </source>
</evidence>
<protein>
    <submittedName>
        <fullName evidence="2">Uncharacterized protein</fullName>
    </submittedName>
</protein>
<dbReference type="AlphaFoldDB" id="A0AAF1B9W4"/>
<accession>A0AAF1B9W4</accession>
<feature type="compositionally biased region" description="Gly residues" evidence="1">
    <location>
        <begin position="36"/>
        <end position="87"/>
    </location>
</feature>
<dbReference type="Proteomes" id="UP000077755">
    <property type="component" value="Chromosome 7"/>
</dbReference>
<reference evidence="2" key="1">
    <citation type="journal article" date="2016" name="Nat. Genet.">
        <title>A high-quality carrot genome assembly provides new insights into carotenoid accumulation and asterid genome evolution.</title>
        <authorList>
            <person name="Iorizzo M."/>
            <person name="Ellison S."/>
            <person name="Senalik D."/>
            <person name="Zeng P."/>
            <person name="Satapoomin P."/>
            <person name="Huang J."/>
            <person name="Bowman M."/>
            <person name="Iovene M."/>
            <person name="Sanseverino W."/>
            <person name="Cavagnaro P."/>
            <person name="Yildiz M."/>
            <person name="Macko-Podgorni A."/>
            <person name="Moranska E."/>
            <person name="Grzebelus E."/>
            <person name="Grzebelus D."/>
            <person name="Ashrafi H."/>
            <person name="Zheng Z."/>
            <person name="Cheng S."/>
            <person name="Spooner D."/>
            <person name="Van Deynze A."/>
            <person name="Simon P."/>
        </authorList>
    </citation>
    <scope>NUCLEOTIDE SEQUENCE</scope>
    <source>
        <tissue evidence="2">Leaf</tissue>
    </source>
</reference>
<proteinExistence type="predicted"/>
<dbReference type="EMBL" id="CP093349">
    <property type="protein sequence ID" value="WOH09247.1"/>
    <property type="molecule type" value="Genomic_DNA"/>
</dbReference>
<keyword evidence="3" id="KW-1185">Reference proteome</keyword>
<organism evidence="2 3">
    <name type="scientific">Daucus carota subsp. sativus</name>
    <name type="common">Carrot</name>
    <dbReference type="NCBI Taxonomy" id="79200"/>
    <lineage>
        <taxon>Eukaryota</taxon>
        <taxon>Viridiplantae</taxon>
        <taxon>Streptophyta</taxon>
        <taxon>Embryophyta</taxon>
        <taxon>Tracheophyta</taxon>
        <taxon>Spermatophyta</taxon>
        <taxon>Magnoliopsida</taxon>
        <taxon>eudicotyledons</taxon>
        <taxon>Gunneridae</taxon>
        <taxon>Pentapetalae</taxon>
        <taxon>asterids</taxon>
        <taxon>campanulids</taxon>
        <taxon>Apiales</taxon>
        <taxon>Apiaceae</taxon>
        <taxon>Apioideae</taxon>
        <taxon>Scandiceae</taxon>
        <taxon>Daucinae</taxon>
        <taxon>Daucus</taxon>
        <taxon>Daucus sect. Daucus</taxon>
    </lineage>
</organism>
<reference evidence="2" key="2">
    <citation type="submission" date="2022-03" db="EMBL/GenBank/DDBJ databases">
        <title>Draft title - Genomic analysis of global carrot germplasm unveils the trajectory of domestication and the origin of high carotenoid orange carrot.</title>
        <authorList>
            <person name="Iorizzo M."/>
            <person name="Ellison S."/>
            <person name="Senalik D."/>
            <person name="Macko-Podgorni A."/>
            <person name="Grzebelus D."/>
            <person name="Bostan H."/>
            <person name="Rolling W."/>
            <person name="Curaba J."/>
            <person name="Simon P."/>
        </authorList>
    </citation>
    <scope>NUCLEOTIDE SEQUENCE</scope>
    <source>
        <tissue evidence="2">Leaf</tissue>
    </source>
</reference>